<feature type="transmembrane region" description="Helical" evidence="1">
    <location>
        <begin position="14"/>
        <end position="36"/>
    </location>
</feature>
<sequence>MDKLQLYRKRSKQLYYAFVLSLTITFLACLPLYFYFKLPVHPDLSRSMFFFLSVMGLAILPIGLLIKKRAFPVDSSKDPYWSYTATRRYFWLFLLSLVPFAFSFIVFIVFALIEVLLLGYVLSLCGLILVRPKEEDVR</sequence>
<evidence type="ECO:0000313" key="2">
    <source>
        <dbReference type="EMBL" id="HEW46866.1"/>
    </source>
</evidence>
<accession>A0A7C2ZIB8</accession>
<proteinExistence type="predicted"/>
<dbReference type="EMBL" id="DSFP01000080">
    <property type="protein sequence ID" value="HEW46866.1"/>
    <property type="molecule type" value="Genomic_DNA"/>
</dbReference>
<comment type="caution">
    <text evidence="2">The sequence shown here is derived from an EMBL/GenBank/DDBJ whole genome shotgun (WGS) entry which is preliminary data.</text>
</comment>
<keyword evidence="1" id="KW-1133">Transmembrane helix</keyword>
<keyword evidence="1" id="KW-0472">Membrane</keyword>
<feature type="transmembrane region" description="Helical" evidence="1">
    <location>
        <begin position="88"/>
        <end position="109"/>
    </location>
</feature>
<evidence type="ECO:0008006" key="3">
    <source>
        <dbReference type="Google" id="ProtNLM"/>
    </source>
</evidence>
<dbReference type="AlphaFoldDB" id="A0A7C2ZIB8"/>
<feature type="transmembrane region" description="Helical" evidence="1">
    <location>
        <begin position="48"/>
        <end position="67"/>
    </location>
</feature>
<reference evidence="2" key="1">
    <citation type="journal article" date="2020" name="mSystems">
        <title>Genome- and Community-Level Interaction Insights into Carbon Utilization and Element Cycling Functions of Hydrothermarchaeota in Hydrothermal Sediment.</title>
        <authorList>
            <person name="Zhou Z."/>
            <person name="Liu Y."/>
            <person name="Xu W."/>
            <person name="Pan J."/>
            <person name="Luo Z.H."/>
            <person name="Li M."/>
        </authorList>
    </citation>
    <scope>NUCLEOTIDE SEQUENCE [LARGE SCALE GENOMIC DNA]</scope>
    <source>
        <strain evidence="2">SpSt-132</strain>
    </source>
</reference>
<name>A0A7C2ZIB8_9AQUI</name>
<gene>
    <name evidence="2" type="ORF">ENO47_09465</name>
</gene>
<evidence type="ECO:0000256" key="1">
    <source>
        <dbReference type="SAM" id="Phobius"/>
    </source>
</evidence>
<feature type="transmembrane region" description="Helical" evidence="1">
    <location>
        <begin position="115"/>
        <end position="132"/>
    </location>
</feature>
<keyword evidence="1" id="KW-0812">Transmembrane</keyword>
<protein>
    <recommendedName>
        <fullName evidence="3">MFS transporter</fullName>
    </recommendedName>
</protein>
<dbReference type="PROSITE" id="PS51257">
    <property type="entry name" value="PROKAR_LIPOPROTEIN"/>
    <property type="match status" value="1"/>
</dbReference>
<organism evidence="2">
    <name type="scientific">Hydrogenobacter sp</name>
    <dbReference type="NCBI Taxonomy" id="2152829"/>
    <lineage>
        <taxon>Bacteria</taxon>
        <taxon>Pseudomonadati</taxon>
        <taxon>Aquificota</taxon>
        <taxon>Aquificia</taxon>
        <taxon>Aquificales</taxon>
        <taxon>Aquificaceae</taxon>
        <taxon>Hydrogenobacter</taxon>
    </lineage>
</organism>